<organism evidence="3 4">
    <name type="scientific">Batillaria attramentaria</name>
    <dbReference type="NCBI Taxonomy" id="370345"/>
    <lineage>
        <taxon>Eukaryota</taxon>
        <taxon>Metazoa</taxon>
        <taxon>Spiralia</taxon>
        <taxon>Lophotrochozoa</taxon>
        <taxon>Mollusca</taxon>
        <taxon>Gastropoda</taxon>
        <taxon>Caenogastropoda</taxon>
        <taxon>Sorbeoconcha</taxon>
        <taxon>Cerithioidea</taxon>
        <taxon>Batillariidae</taxon>
        <taxon>Batillaria</taxon>
    </lineage>
</organism>
<dbReference type="InterPro" id="IPR022049">
    <property type="entry name" value="FAM69_kinase_dom"/>
</dbReference>
<proteinExistence type="predicted"/>
<gene>
    <name evidence="3" type="ORF">BaRGS_00026949</name>
</gene>
<dbReference type="PANTHER" id="PTHR21093">
    <property type="entry name" value="DIVERGENT PROTEIN KINASE DOMAIN 1C-RELATED"/>
    <property type="match status" value="1"/>
</dbReference>
<dbReference type="AlphaFoldDB" id="A0ABD0K4Q1"/>
<sequence length="379" mass="43048">MFVCVCLLLYVPLVPQCQLYKSGVVTGDLCFPLCDQGLIQLTDCSGLSFQKKVVKVNCTDVCQDELTVTAFLKTDVINVTKILHEIPNWRGTRDSTDDFQQAVSQLIVKYVKQYLSFLSFNEGEAFLQLEEADATWRSVSLLMRQSEYVLAKVFEDRKVFPRVYGSCGHFYLQESCPPPKWSKVIPGPEFEHLEEREASWVGRAYGALRTLQFLQHLETTLPDHLIGCDLKPSNFGMCPDGALRMIDINNVYFNSSMTPHIRRNVPCTEDRQCVYMWVMCEGKCDVSTGTCYMENNINLEFTCRGVFMDIENMKNPQTSLDGHGRLLKDPPPAVASDLYRVLNECASLTEILAHEPGARQRVMEQLMSVLQQSLDQASR</sequence>
<comment type="caution">
    <text evidence="3">The sequence shown here is derived from an EMBL/GenBank/DDBJ whole genome shotgun (WGS) entry which is preliminary data.</text>
</comment>
<evidence type="ECO:0000259" key="2">
    <source>
        <dbReference type="Pfam" id="PF12260"/>
    </source>
</evidence>
<evidence type="ECO:0000256" key="1">
    <source>
        <dbReference type="SAM" id="SignalP"/>
    </source>
</evidence>
<reference evidence="3 4" key="1">
    <citation type="journal article" date="2023" name="Sci. Data">
        <title>Genome assembly of the Korean intertidal mud-creeper Batillaria attramentaria.</title>
        <authorList>
            <person name="Patra A.K."/>
            <person name="Ho P.T."/>
            <person name="Jun S."/>
            <person name="Lee S.J."/>
            <person name="Kim Y."/>
            <person name="Won Y.J."/>
        </authorList>
    </citation>
    <scope>NUCLEOTIDE SEQUENCE [LARGE SCALE GENOMIC DNA]</scope>
    <source>
        <strain evidence="3">Wonlab-2016</strain>
    </source>
</reference>
<dbReference type="PANTHER" id="PTHR21093:SF2">
    <property type="entry name" value="DIVERGENT PROTEIN KINASE DOMAIN 1C"/>
    <property type="match status" value="1"/>
</dbReference>
<evidence type="ECO:0000313" key="3">
    <source>
        <dbReference type="EMBL" id="KAK7481802.1"/>
    </source>
</evidence>
<feature type="signal peptide" evidence="1">
    <location>
        <begin position="1"/>
        <end position="16"/>
    </location>
</feature>
<accession>A0ABD0K4Q1</accession>
<evidence type="ECO:0000313" key="4">
    <source>
        <dbReference type="Proteomes" id="UP001519460"/>
    </source>
</evidence>
<keyword evidence="1" id="KW-0732">Signal</keyword>
<dbReference type="Pfam" id="PF12260">
    <property type="entry name" value="PIP49_C"/>
    <property type="match status" value="1"/>
</dbReference>
<keyword evidence="4" id="KW-1185">Reference proteome</keyword>
<name>A0ABD0K4Q1_9CAEN</name>
<feature type="domain" description="FAM69 protein-kinase" evidence="2">
    <location>
        <begin position="142"/>
        <end position="347"/>
    </location>
</feature>
<dbReference type="EMBL" id="JACVVK020000256">
    <property type="protein sequence ID" value="KAK7481802.1"/>
    <property type="molecule type" value="Genomic_DNA"/>
</dbReference>
<feature type="chain" id="PRO_5044892500" description="FAM69 protein-kinase domain-containing protein" evidence="1">
    <location>
        <begin position="17"/>
        <end position="379"/>
    </location>
</feature>
<protein>
    <recommendedName>
        <fullName evidence="2">FAM69 protein-kinase domain-containing protein</fullName>
    </recommendedName>
</protein>
<dbReference type="Proteomes" id="UP001519460">
    <property type="component" value="Unassembled WGS sequence"/>
</dbReference>